<feature type="compositionally biased region" description="Basic and acidic residues" evidence="1">
    <location>
        <begin position="42"/>
        <end position="56"/>
    </location>
</feature>
<feature type="region of interest" description="Disordered" evidence="1">
    <location>
        <begin position="1052"/>
        <end position="1097"/>
    </location>
</feature>
<organism evidence="2 3">
    <name type="scientific">Salinomyces thailandicus</name>
    <dbReference type="NCBI Taxonomy" id="706561"/>
    <lineage>
        <taxon>Eukaryota</taxon>
        <taxon>Fungi</taxon>
        <taxon>Dikarya</taxon>
        <taxon>Ascomycota</taxon>
        <taxon>Pezizomycotina</taxon>
        <taxon>Dothideomycetes</taxon>
        <taxon>Dothideomycetidae</taxon>
        <taxon>Mycosphaerellales</taxon>
        <taxon>Teratosphaeriaceae</taxon>
        <taxon>Salinomyces</taxon>
    </lineage>
</organism>
<feature type="region of interest" description="Disordered" evidence="1">
    <location>
        <begin position="731"/>
        <end position="790"/>
    </location>
</feature>
<feature type="compositionally biased region" description="Basic and acidic residues" evidence="1">
    <location>
        <begin position="206"/>
        <end position="215"/>
    </location>
</feature>
<reference evidence="2 3" key="1">
    <citation type="submission" date="2017-03" db="EMBL/GenBank/DDBJ databases">
        <title>Genomes of endolithic fungi from Antarctica.</title>
        <authorList>
            <person name="Coleine C."/>
            <person name="Masonjones S."/>
            <person name="Stajich J.E."/>
        </authorList>
    </citation>
    <scope>NUCLEOTIDE SEQUENCE [LARGE SCALE GENOMIC DNA]</scope>
    <source>
        <strain evidence="2 3">CCFEE 6315</strain>
    </source>
</reference>
<protein>
    <submittedName>
        <fullName evidence="2">Uncharacterized protein</fullName>
    </submittedName>
</protein>
<name>A0A4U0UFD0_9PEZI</name>
<feature type="region of interest" description="Disordered" evidence="1">
    <location>
        <begin position="839"/>
        <end position="953"/>
    </location>
</feature>
<dbReference type="OrthoDB" id="5288142at2759"/>
<keyword evidence="3" id="KW-1185">Reference proteome</keyword>
<evidence type="ECO:0000313" key="2">
    <source>
        <dbReference type="EMBL" id="TKA34027.1"/>
    </source>
</evidence>
<gene>
    <name evidence="2" type="ORF">B0A50_00007</name>
</gene>
<feature type="compositionally biased region" description="Polar residues" evidence="1">
    <location>
        <begin position="891"/>
        <end position="907"/>
    </location>
</feature>
<feature type="compositionally biased region" description="Polar residues" evidence="1">
    <location>
        <begin position="166"/>
        <end position="183"/>
    </location>
</feature>
<feature type="compositionally biased region" description="Basic and acidic residues" evidence="1">
    <location>
        <begin position="1080"/>
        <end position="1097"/>
    </location>
</feature>
<feature type="compositionally biased region" description="Acidic residues" evidence="1">
    <location>
        <begin position="596"/>
        <end position="617"/>
    </location>
</feature>
<dbReference type="EMBL" id="NAJL01000001">
    <property type="protein sequence ID" value="TKA34027.1"/>
    <property type="molecule type" value="Genomic_DNA"/>
</dbReference>
<feature type="compositionally biased region" description="Polar residues" evidence="1">
    <location>
        <begin position="15"/>
        <end position="37"/>
    </location>
</feature>
<feature type="compositionally biased region" description="Polar residues" evidence="1">
    <location>
        <begin position="454"/>
        <end position="467"/>
    </location>
</feature>
<evidence type="ECO:0000256" key="1">
    <source>
        <dbReference type="SAM" id="MobiDB-lite"/>
    </source>
</evidence>
<comment type="caution">
    <text evidence="2">The sequence shown here is derived from an EMBL/GenBank/DDBJ whole genome shotgun (WGS) entry which is preliminary data.</text>
</comment>
<feature type="compositionally biased region" description="Acidic residues" evidence="1">
    <location>
        <begin position="778"/>
        <end position="790"/>
    </location>
</feature>
<proteinExistence type="predicted"/>
<feature type="region of interest" description="Disordered" evidence="1">
    <location>
        <begin position="448"/>
        <end position="618"/>
    </location>
</feature>
<feature type="compositionally biased region" description="Polar residues" evidence="1">
    <location>
        <begin position="495"/>
        <end position="505"/>
    </location>
</feature>
<sequence>MGSASASGEKDSPFGSWSNRSTIMNLEQQAEEISQGGSDMGEEIRRMNEESKERSRQNSIQSSHQGDANGARGGAGGGLDRQESGRSRASSHAQSVVNVNGAARWGGYSPGGFYGSPAGSLHSGSWSHASMARKASASGASKLAQMVEPLQEGSPPDSPREARSISIYSNDNKPSRQPSQSSFARRYDQIAGQIEEQLGNIASIPPHDEQMEPPERPPSSSTFREAREAFKDFDGVHFNPDTEEFVELDADGNEIRRVSARTASGTLSMNPSSLLRTSRARLATHAEPPPEEGMIYYPAPVPRMLNLPKRLSQWPAANVQARRRDQMLNELPAGARQAAPWLSQTNLNDPKASNSDPPSQAHQGELPRPMLNERMNTRNPRNLPPHLRATMYFEHQPVQQQQDFEMSSGSAVATLDNILAASTYAPVSAFTDHPYAGDVRRTVYAPEKAAARRSTATLAPTVPSNAESPKKGKKKRHSSFGNLLRRSSSGDKLSEQLQDNGSRTSMLLDINDGGKKLQKRKSQMSLGDGIGKRSSSIGPIDDLDRQTQPVVTPRRELSEPDLTAGLTSQTQIGGEGEKHGRGVSGARSESEKDLSEDQVIADDSQEAGGDGDEEEGDPVYAQPTTLLAELQVRKANQKSRNRTAATDFPNGMHSTLLQLDAVEEIQRRKRKKTRVGLAWEDPSLNVEDNGSDDEVPLGMLFPGKNGLVAGMTKMGDGKDWDRSLGLMERRELEENEPLRSRRNRLQGLPHDHGSRPAFVPGASQWHLAGQPDANEEQKAEEDEADEHEDETLVQRMKRLRTKQQLDAALGDFAKETGSGALSSFTDDILGQFGGLSVKEEPAKKPKVAAPEQKPTTAGAPNEEETLGQRRARLQREREAAGDQPTHPQLKPSRSSTSLANLLTTNPIGTPRKPSSKTYEPAQGTLLHSSAQQQAKAKADITNTNKRASSYGLDKPFIDTSRPHTSSGPGADASGFLGHARPGAFAAKGGFASGMYNNGLGGVAINPPLQTSASTPFGMAGASSYFASAPFAGGGNAMQTTTQIPGLNAAAYQSLGAGPPPRTGLGSQGAVTGLGVGEEPLDTKRRDAIDRWRMSVAP</sequence>
<feature type="region of interest" description="Disordered" evidence="1">
    <location>
        <begin position="345"/>
        <end position="380"/>
    </location>
</feature>
<accession>A0A4U0UFD0</accession>
<dbReference type="Proteomes" id="UP000308549">
    <property type="component" value="Unassembled WGS sequence"/>
</dbReference>
<feature type="compositionally biased region" description="Polar residues" evidence="1">
    <location>
        <begin position="345"/>
        <end position="362"/>
    </location>
</feature>
<feature type="region of interest" description="Disordered" evidence="1">
    <location>
        <begin position="1"/>
        <end position="95"/>
    </location>
</feature>
<feature type="region of interest" description="Disordered" evidence="1">
    <location>
        <begin position="107"/>
        <end position="224"/>
    </location>
</feature>
<dbReference type="AlphaFoldDB" id="A0A4U0UFD0"/>
<evidence type="ECO:0000313" key="3">
    <source>
        <dbReference type="Proteomes" id="UP000308549"/>
    </source>
</evidence>